<dbReference type="Proteomes" id="UP001152523">
    <property type="component" value="Unassembled WGS sequence"/>
</dbReference>
<evidence type="ECO:0000313" key="4">
    <source>
        <dbReference type="Proteomes" id="UP001152523"/>
    </source>
</evidence>
<dbReference type="GO" id="GO:0004867">
    <property type="term" value="F:serine-type endopeptidase inhibitor activity"/>
    <property type="evidence" value="ECO:0007669"/>
    <property type="project" value="InterPro"/>
</dbReference>
<comment type="caution">
    <text evidence="3">The sequence shown here is derived from an EMBL/GenBank/DDBJ whole genome shotgun (WGS) entry which is preliminary data.</text>
</comment>
<gene>
    <name evidence="3" type="ORF">CEPIT_LOCUS11146</name>
</gene>
<organism evidence="3 4">
    <name type="scientific">Cuscuta epithymum</name>
    <dbReference type="NCBI Taxonomy" id="186058"/>
    <lineage>
        <taxon>Eukaryota</taxon>
        <taxon>Viridiplantae</taxon>
        <taxon>Streptophyta</taxon>
        <taxon>Embryophyta</taxon>
        <taxon>Tracheophyta</taxon>
        <taxon>Spermatophyta</taxon>
        <taxon>Magnoliopsida</taxon>
        <taxon>eudicotyledons</taxon>
        <taxon>Gunneridae</taxon>
        <taxon>Pentapetalae</taxon>
        <taxon>asterids</taxon>
        <taxon>lamiids</taxon>
        <taxon>Solanales</taxon>
        <taxon>Convolvulaceae</taxon>
        <taxon>Cuscuteae</taxon>
        <taxon>Cuscuta</taxon>
        <taxon>Cuscuta subgen. Cuscuta</taxon>
    </lineage>
</organism>
<proteinExistence type="inferred from homology"/>
<dbReference type="Gene3D" id="3.30.497.10">
    <property type="entry name" value="Antithrombin, subunit I, domain 2"/>
    <property type="match status" value="1"/>
</dbReference>
<dbReference type="InterPro" id="IPR036186">
    <property type="entry name" value="Serpin_sf"/>
</dbReference>
<dbReference type="InterPro" id="IPR023796">
    <property type="entry name" value="Serpin_dom"/>
</dbReference>
<dbReference type="EMBL" id="CAMAPF010000063">
    <property type="protein sequence ID" value="CAH9090146.1"/>
    <property type="molecule type" value="Genomic_DNA"/>
</dbReference>
<name>A0AAV0D0M3_9ASTE</name>
<sequence length="169" mass="18571">MAALAIASNRKRKIEMDFSDFITNQTDASLMFAKHVFFDVVKGDGNFVVSPLSINILLGMAAAGSTGETRHSLLSFLESDSTTDFDAFAFHVLTNILADASHLGGPGLSVANGVWMEQTLSFKPSYKELLERSYDAVSQSVDFRTKIMMLVWTDDCMVLRAVEICLSQT</sequence>
<reference evidence="3" key="1">
    <citation type="submission" date="2022-07" db="EMBL/GenBank/DDBJ databases">
        <authorList>
            <person name="Macas J."/>
            <person name="Novak P."/>
            <person name="Neumann P."/>
        </authorList>
    </citation>
    <scope>NUCLEOTIDE SEQUENCE</scope>
</reference>
<dbReference type="GO" id="GO:0005615">
    <property type="term" value="C:extracellular space"/>
    <property type="evidence" value="ECO:0007669"/>
    <property type="project" value="InterPro"/>
</dbReference>
<feature type="domain" description="Serpin" evidence="2">
    <location>
        <begin position="32"/>
        <end position="146"/>
    </location>
</feature>
<keyword evidence="4" id="KW-1185">Reference proteome</keyword>
<evidence type="ECO:0000259" key="2">
    <source>
        <dbReference type="Pfam" id="PF00079"/>
    </source>
</evidence>
<protein>
    <recommendedName>
        <fullName evidence="2">Serpin domain-containing protein</fullName>
    </recommendedName>
</protein>
<dbReference type="Pfam" id="PF00079">
    <property type="entry name" value="Serpin"/>
    <property type="match status" value="1"/>
</dbReference>
<evidence type="ECO:0000256" key="1">
    <source>
        <dbReference type="ARBA" id="ARBA00009500"/>
    </source>
</evidence>
<dbReference type="AlphaFoldDB" id="A0AAV0D0M3"/>
<dbReference type="InterPro" id="IPR000215">
    <property type="entry name" value="Serpin_fam"/>
</dbReference>
<dbReference type="PANTHER" id="PTHR11461">
    <property type="entry name" value="SERINE PROTEASE INHIBITOR, SERPIN"/>
    <property type="match status" value="1"/>
</dbReference>
<dbReference type="PANTHER" id="PTHR11461:SF211">
    <property type="entry name" value="GH10112P-RELATED"/>
    <property type="match status" value="1"/>
</dbReference>
<dbReference type="SUPFAM" id="SSF56574">
    <property type="entry name" value="Serpins"/>
    <property type="match status" value="1"/>
</dbReference>
<accession>A0AAV0D0M3</accession>
<evidence type="ECO:0000313" key="3">
    <source>
        <dbReference type="EMBL" id="CAH9090146.1"/>
    </source>
</evidence>
<dbReference type="InterPro" id="IPR042178">
    <property type="entry name" value="Serpin_sf_1"/>
</dbReference>
<comment type="similarity">
    <text evidence="1">Belongs to the serpin family.</text>
</comment>